<feature type="compositionally biased region" description="Acidic residues" evidence="1">
    <location>
        <begin position="130"/>
        <end position="141"/>
    </location>
</feature>
<feature type="region of interest" description="Disordered" evidence="1">
    <location>
        <begin position="1"/>
        <end position="35"/>
    </location>
</feature>
<feature type="region of interest" description="Disordered" evidence="1">
    <location>
        <begin position="210"/>
        <end position="230"/>
    </location>
</feature>
<feature type="region of interest" description="Disordered" evidence="1">
    <location>
        <begin position="122"/>
        <end position="147"/>
    </location>
</feature>
<organism evidence="2 3">
    <name type="scientific">Tetraparma gracilis</name>
    <dbReference type="NCBI Taxonomy" id="2962635"/>
    <lineage>
        <taxon>Eukaryota</taxon>
        <taxon>Sar</taxon>
        <taxon>Stramenopiles</taxon>
        <taxon>Ochrophyta</taxon>
        <taxon>Bolidophyceae</taxon>
        <taxon>Parmales</taxon>
        <taxon>Triparmaceae</taxon>
        <taxon>Tetraparma</taxon>
    </lineage>
</organism>
<evidence type="ECO:0000256" key="1">
    <source>
        <dbReference type="SAM" id="MobiDB-lite"/>
    </source>
</evidence>
<protein>
    <submittedName>
        <fullName evidence="2">Uncharacterized protein</fullName>
    </submittedName>
</protein>
<feature type="region of interest" description="Disordered" evidence="1">
    <location>
        <begin position="48"/>
        <end position="67"/>
    </location>
</feature>
<proteinExistence type="predicted"/>
<evidence type="ECO:0000313" key="2">
    <source>
        <dbReference type="EMBL" id="GMI22471.1"/>
    </source>
</evidence>
<dbReference type="EMBL" id="BRYB01005275">
    <property type="protein sequence ID" value="GMI22471.1"/>
    <property type="molecule type" value="Genomic_DNA"/>
</dbReference>
<accession>A0ABQ6MA56</accession>
<sequence>MVAPHPLSPKAPKKRAATEGAVAGSEKPEMSDSEQLVQQALFLRSVVPFPPGEQSKGKSPKFRGSDAMDILLNQDLVESEEEAAKTLAGMEDMGLLESSKGTAKQGTPTAARKKRFRFSIDVLPPKDSDLGDEEEEPDDLEPQSTARPPNFFIDSKLFRTACFFSSLLLLLHPSAAAFLAAPETLKLYGAFLLGLSVCLLFAASEEGGEGQSAMGQRKARRRQKGGVPKEDEVNIKEVRIKDVMKSIDVIEAMRSEYQWIQAGRLLAGCRRAVEAAGAGSAVASEAARKLDTPEMKDVMERYITALDGKNLLSGDGGFELFKESPRGTKVYSKWEDGKFWIKVDGVLDLAATQVASVWKEGDLYHEWFPMCSWSKIFHQPSEAEIVFSYGGQNPMGKSESILRGWGCDHLVEGFFLILGGSVTEWGGERFPPPPRWTTRNVVPVLSILVEPVGRESVRNVMVCALELPPLPGW</sequence>
<comment type="caution">
    <text evidence="2">The sequence shown here is derived from an EMBL/GenBank/DDBJ whole genome shotgun (WGS) entry which is preliminary data.</text>
</comment>
<dbReference type="SUPFAM" id="SSF55961">
    <property type="entry name" value="Bet v1-like"/>
    <property type="match status" value="1"/>
</dbReference>
<evidence type="ECO:0000313" key="3">
    <source>
        <dbReference type="Proteomes" id="UP001165060"/>
    </source>
</evidence>
<name>A0ABQ6MA56_9STRA</name>
<dbReference type="Proteomes" id="UP001165060">
    <property type="component" value="Unassembled WGS sequence"/>
</dbReference>
<gene>
    <name evidence="2" type="ORF">TeGR_g13604</name>
</gene>
<reference evidence="2 3" key="1">
    <citation type="journal article" date="2023" name="Commun. Biol.">
        <title>Genome analysis of Parmales, the sister group of diatoms, reveals the evolutionary specialization of diatoms from phago-mixotrophs to photoautotrophs.</title>
        <authorList>
            <person name="Ban H."/>
            <person name="Sato S."/>
            <person name="Yoshikawa S."/>
            <person name="Yamada K."/>
            <person name="Nakamura Y."/>
            <person name="Ichinomiya M."/>
            <person name="Sato N."/>
            <person name="Blanc-Mathieu R."/>
            <person name="Endo H."/>
            <person name="Kuwata A."/>
            <person name="Ogata H."/>
        </authorList>
    </citation>
    <scope>NUCLEOTIDE SEQUENCE [LARGE SCALE GENOMIC DNA]</scope>
</reference>
<keyword evidence="3" id="KW-1185">Reference proteome</keyword>